<dbReference type="STRING" id="1173061.A0A0J9XDB3"/>
<evidence type="ECO:0000313" key="5">
    <source>
        <dbReference type="EMBL" id="CDO55516.1"/>
    </source>
</evidence>
<gene>
    <name evidence="5" type="ORF">BN980_GECA11s02419g</name>
</gene>
<proteinExistence type="inferred from homology"/>
<feature type="region of interest" description="Disordered" evidence="4">
    <location>
        <begin position="353"/>
        <end position="382"/>
    </location>
</feature>
<comment type="similarity">
    <text evidence="2">Belongs to the PAF1 family.</text>
</comment>
<dbReference type="OrthoDB" id="10260285at2759"/>
<protein>
    <submittedName>
        <fullName evidence="5">Similar to saccharomyces cerevisiae YBR279W PAF1 Component of the Paf1p complex involved in transcription elongation</fullName>
    </submittedName>
</protein>
<dbReference type="PANTHER" id="PTHR23188:SF12">
    <property type="entry name" value="RNA POLYMERASE II-ASSOCIATED FACTOR 1 HOMOLOG"/>
    <property type="match status" value="1"/>
</dbReference>
<feature type="compositionally biased region" description="Basic and acidic residues" evidence="4">
    <location>
        <begin position="353"/>
        <end position="363"/>
    </location>
</feature>
<evidence type="ECO:0000256" key="4">
    <source>
        <dbReference type="SAM" id="MobiDB-lite"/>
    </source>
</evidence>
<evidence type="ECO:0000256" key="1">
    <source>
        <dbReference type="ARBA" id="ARBA00004123"/>
    </source>
</evidence>
<keyword evidence="3" id="KW-0539">Nucleus</keyword>
<dbReference type="GO" id="GO:0006368">
    <property type="term" value="P:transcription elongation by RNA polymerase II"/>
    <property type="evidence" value="ECO:0007669"/>
    <property type="project" value="InterPro"/>
</dbReference>
<evidence type="ECO:0000256" key="2">
    <source>
        <dbReference type="ARBA" id="ARBA00007560"/>
    </source>
</evidence>
<dbReference type="InterPro" id="IPR007133">
    <property type="entry name" value="RNA_pol_II-assoc_Paf1"/>
</dbReference>
<reference evidence="5" key="1">
    <citation type="submission" date="2014-03" db="EMBL/GenBank/DDBJ databases">
        <authorList>
            <person name="Casaregola S."/>
        </authorList>
    </citation>
    <scope>NUCLEOTIDE SEQUENCE [LARGE SCALE GENOMIC DNA]</scope>
    <source>
        <strain evidence="5">CLIB 918</strain>
    </source>
</reference>
<dbReference type="Proteomes" id="UP000242525">
    <property type="component" value="Unassembled WGS sequence"/>
</dbReference>
<evidence type="ECO:0000256" key="3">
    <source>
        <dbReference type="ARBA" id="ARBA00023242"/>
    </source>
</evidence>
<comment type="subcellular location">
    <subcellularLocation>
        <location evidence="1">Nucleus</location>
    </subcellularLocation>
</comment>
<dbReference type="PANTHER" id="PTHR23188">
    <property type="entry name" value="RNA POLYMERASE II-ASSOCIATED FACTOR 1 HOMOLOG"/>
    <property type="match status" value="1"/>
</dbReference>
<dbReference type="GO" id="GO:0016593">
    <property type="term" value="C:Cdc73/Paf1 complex"/>
    <property type="evidence" value="ECO:0007669"/>
    <property type="project" value="InterPro"/>
</dbReference>
<dbReference type="Pfam" id="PF03985">
    <property type="entry name" value="Paf1"/>
    <property type="match status" value="1"/>
</dbReference>
<feature type="region of interest" description="Disordered" evidence="4">
    <location>
        <begin position="87"/>
        <end position="113"/>
    </location>
</feature>
<accession>A0A0J9XDB3</accession>
<dbReference type="GO" id="GO:0000993">
    <property type="term" value="F:RNA polymerase II complex binding"/>
    <property type="evidence" value="ECO:0007669"/>
    <property type="project" value="TreeGrafter"/>
</dbReference>
<organism evidence="5 6">
    <name type="scientific">Geotrichum candidum</name>
    <name type="common">Oospora lactis</name>
    <name type="synonym">Dipodascus geotrichum</name>
    <dbReference type="NCBI Taxonomy" id="1173061"/>
    <lineage>
        <taxon>Eukaryota</taxon>
        <taxon>Fungi</taxon>
        <taxon>Dikarya</taxon>
        <taxon>Ascomycota</taxon>
        <taxon>Saccharomycotina</taxon>
        <taxon>Dipodascomycetes</taxon>
        <taxon>Dipodascales</taxon>
        <taxon>Dipodascaceae</taxon>
        <taxon>Geotrichum</taxon>
    </lineage>
</organism>
<dbReference type="GO" id="GO:0003682">
    <property type="term" value="F:chromatin binding"/>
    <property type="evidence" value="ECO:0007669"/>
    <property type="project" value="TreeGrafter"/>
</dbReference>
<comment type="caution">
    <text evidence="5">The sequence shown here is derived from an EMBL/GenBank/DDBJ whole genome shotgun (WGS) entry which is preliminary data.</text>
</comment>
<evidence type="ECO:0000313" key="6">
    <source>
        <dbReference type="Proteomes" id="UP000242525"/>
    </source>
</evidence>
<name>A0A0J9XDB3_GEOCN</name>
<sequence length="382" mass="43147">MSRGGSRQDYIARVRYQNDLPPPPCPPKLLEIPIDTQKLTSCSFLSDLARKQAPNLTLDIDLGMPLDMTALTGIFDRGDESSVYPQDPPPVLNPKDSILLREPGGSGPGARAQPSVSFLRRTEYISSEVVRKKLDINSAKQLRQQQQKQRETVVDPEAQLRAVENTFEATSTPLEKIRHPTKKHLKAVETFAVLPDFKQLDLTYLAVKMLGSAALSQEKKKISDDSLAVSIFRPTSLEDDEWMSFFVPTKEDSARSLKRKLDDPADTLEDNEDKVYRFTHHKDYEMELIQHPNQFAEIAINFDKKNSTAVFVPVAGRTKLKHRRIVESQRALVNEHNVAAIDLSLREVTAEESISRDNARSEFDPISYTAVETREDSDEEEA</sequence>
<keyword evidence="6" id="KW-1185">Reference proteome</keyword>
<dbReference type="EMBL" id="CCBN010000011">
    <property type="protein sequence ID" value="CDO55516.1"/>
    <property type="molecule type" value="Genomic_DNA"/>
</dbReference>
<dbReference type="AlphaFoldDB" id="A0A0J9XDB3"/>